<dbReference type="PATRIC" id="fig|1409788.3.peg.3197"/>
<dbReference type="AlphaFoldDB" id="A0A0L8V6P7"/>
<keyword evidence="5 8" id="KW-0812">Transmembrane</keyword>
<name>A0A0L8V6P7_9BACT</name>
<evidence type="ECO:0000256" key="7">
    <source>
        <dbReference type="ARBA" id="ARBA00023136"/>
    </source>
</evidence>
<evidence type="ECO:0000256" key="6">
    <source>
        <dbReference type="ARBA" id="ARBA00022989"/>
    </source>
</evidence>
<dbReference type="Proteomes" id="UP000036958">
    <property type="component" value="Unassembled WGS sequence"/>
</dbReference>
<keyword evidence="7 8" id="KW-0472">Membrane</keyword>
<feature type="transmembrane region" description="Helical" evidence="9">
    <location>
        <begin position="48"/>
        <end position="67"/>
    </location>
</feature>
<evidence type="ECO:0000256" key="4">
    <source>
        <dbReference type="ARBA" id="ARBA00022475"/>
    </source>
</evidence>
<feature type="transmembrane region" description="Helical" evidence="9">
    <location>
        <begin position="233"/>
        <end position="263"/>
    </location>
</feature>
<dbReference type="STRING" id="1409788.NC99_31120"/>
<dbReference type="GO" id="GO:0005886">
    <property type="term" value="C:plasma membrane"/>
    <property type="evidence" value="ECO:0007669"/>
    <property type="project" value="UniProtKB-SubCell"/>
</dbReference>
<dbReference type="InterPro" id="IPR006043">
    <property type="entry name" value="NCS2"/>
</dbReference>
<evidence type="ECO:0000313" key="10">
    <source>
        <dbReference type="EMBL" id="KOH44119.1"/>
    </source>
</evidence>
<feature type="transmembrane region" description="Helical" evidence="9">
    <location>
        <begin position="376"/>
        <end position="400"/>
    </location>
</feature>
<protein>
    <submittedName>
        <fullName evidence="10">Adenine permease</fullName>
    </submittedName>
</protein>
<dbReference type="InterPro" id="IPR026033">
    <property type="entry name" value="Azg-like_bact_archaea"/>
</dbReference>
<accession>A0A0L8V6P7</accession>
<keyword evidence="11" id="KW-1185">Reference proteome</keyword>
<proteinExistence type="inferred from homology"/>
<reference evidence="11" key="1">
    <citation type="submission" date="2015-07" db="EMBL/GenBank/DDBJ databases">
        <title>Genome sequencing of Sunxiuqinia dokdonensis strain SK.</title>
        <authorList>
            <person name="Ahn S."/>
            <person name="Kim B.-C."/>
        </authorList>
    </citation>
    <scope>NUCLEOTIDE SEQUENCE [LARGE SCALE GENOMIC DNA]</scope>
    <source>
        <strain evidence="11">SK</strain>
    </source>
</reference>
<dbReference type="PIRSF" id="PIRSF005353">
    <property type="entry name" value="PbuG"/>
    <property type="match status" value="1"/>
</dbReference>
<feature type="transmembrane region" description="Helical" evidence="9">
    <location>
        <begin position="283"/>
        <end position="305"/>
    </location>
</feature>
<evidence type="ECO:0000256" key="1">
    <source>
        <dbReference type="ARBA" id="ARBA00004651"/>
    </source>
</evidence>
<evidence type="ECO:0000256" key="3">
    <source>
        <dbReference type="ARBA" id="ARBA00022448"/>
    </source>
</evidence>
<dbReference type="OrthoDB" id="9808458at2"/>
<keyword evidence="3 8" id="KW-0813">Transport</keyword>
<evidence type="ECO:0000256" key="2">
    <source>
        <dbReference type="ARBA" id="ARBA00005697"/>
    </source>
</evidence>
<feature type="transmembrane region" description="Helical" evidence="9">
    <location>
        <begin position="193"/>
        <end position="213"/>
    </location>
</feature>
<keyword evidence="6 8" id="KW-1133">Transmembrane helix</keyword>
<feature type="transmembrane region" description="Helical" evidence="9">
    <location>
        <begin position="79"/>
        <end position="96"/>
    </location>
</feature>
<evidence type="ECO:0000256" key="8">
    <source>
        <dbReference type="PIRNR" id="PIRNR005353"/>
    </source>
</evidence>
<sequence>MKRFFKLDENHTTVKTEVLAGITTFMTMAYILAVNPSILSATGMDKNALFTATALSALVATLVMALVARLPFALAPGMGLNAFFAFTVVLGMGYSWQFALTAVFLEGIIFLILTAFNIRELIVNAIPMSMKHAVSAGIGLFIAFIGLQGAGVIVNNDAVLVGLGDMGSPSVLIALFGVLLIGILLALKVKGALLIGIFAATVAGIPFGVTNLPEGHLVSLPPSVEPIFFKFDFHQIFTIDMLIVLFTFLFVDMFDTVGTLVGVSSKADMLTEDGKVPRAKQALFADAIGTTFGAMLGTSTVTTYVESASGVAEGGRTGLTSLTVAGLFLVALFFAPLFIMIPGAATAPALIIVGLFMLTPILKIDMDDFTESIPAFFTIIMMPLAYSIAEGIVFGMLAYVILKLLTGKHKEVSLVMYVLALLFIVKFIV</sequence>
<evidence type="ECO:0000313" key="11">
    <source>
        <dbReference type="Proteomes" id="UP000036958"/>
    </source>
</evidence>
<keyword evidence="4 8" id="KW-1003">Cell membrane</keyword>
<feature type="transmembrane region" description="Helical" evidence="9">
    <location>
        <begin position="102"/>
        <end position="122"/>
    </location>
</feature>
<dbReference type="EMBL" id="LGIA01000171">
    <property type="protein sequence ID" value="KOH44119.1"/>
    <property type="molecule type" value="Genomic_DNA"/>
</dbReference>
<dbReference type="InterPro" id="IPR045018">
    <property type="entry name" value="Azg-like"/>
</dbReference>
<organism evidence="10 11">
    <name type="scientific">Sunxiuqinia dokdonensis</name>
    <dbReference type="NCBI Taxonomy" id="1409788"/>
    <lineage>
        <taxon>Bacteria</taxon>
        <taxon>Pseudomonadati</taxon>
        <taxon>Bacteroidota</taxon>
        <taxon>Bacteroidia</taxon>
        <taxon>Marinilabiliales</taxon>
        <taxon>Prolixibacteraceae</taxon>
        <taxon>Sunxiuqinia</taxon>
    </lineage>
</organism>
<dbReference type="PANTHER" id="PTHR43337">
    <property type="entry name" value="XANTHINE/URACIL PERMEASE C887.17-RELATED"/>
    <property type="match status" value="1"/>
</dbReference>
<feature type="transmembrane region" description="Helical" evidence="9">
    <location>
        <begin position="134"/>
        <end position="154"/>
    </location>
</feature>
<comment type="similarity">
    <text evidence="2 8">Belongs to the nucleobase:cation symporter-2 (NCS2) (TC 2.A.40) family. Azg-like subfamily.</text>
</comment>
<evidence type="ECO:0000256" key="9">
    <source>
        <dbReference type="SAM" id="Phobius"/>
    </source>
</evidence>
<feature type="transmembrane region" description="Helical" evidence="9">
    <location>
        <begin position="346"/>
        <end position="364"/>
    </location>
</feature>
<feature type="transmembrane region" description="Helical" evidence="9">
    <location>
        <begin position="166"/>
        <end position="186"/>
    </location>
</feature>
<gene>
    <name evidence="10" type="ORF">NC99_31120</name>
</gene>
<feature type="transmembrane region" description="Helical" evidence="9">
    <location>
        <begin position="12"/>
        <end position="33"/>
    </location>
</feature>
<feature type="transmembrane region" description="Helical" evidence="9">
    <location>
        <begin position="317"/>
        <end position="339"/>
    </location>
</feature>
<dbReference type="GO" id="GO:0005345">
    <property type="term" value="F:purine nucleobase transmembrane transporter activity"/>
    <property type="evidence" value="ECO:0007669"/>
    <property type="project" value="TreeGrafter"/>
</dbReference>
<comment type="subcellular location">
    <subcellularLocation>
        <location evidence="1 8">Cell membrane</location>
        <topology evidence="1 8">Multi-pass membrane protein</topology>
    </subcellularLocation>
</comment>
<dbReference type="Pfam" id="PF00860">
    <property type="entry name" value="Xan_ur_permease"/>
    <property type="match status" value="1"/>
</dbReference>
<dbReference type="RefSeq" id="WP_053184912.1">
    <property type="nucleotide sequence ID" value="NZ_LGIA01000171.1"/>
</dbReference>
<comment type="caution">
    <text evidence="10">The sequence shown here is derived from an EMBL/GenBank/DDBJ whole genome shotgun (WGS) entry which is preliminary data.</text>
</comment>
<feature type="transmembrane region" description="Helical" evidence="9">
    <location>
        <begin position="412"/>
        <end position="428"/>
    </location>
</feature>
<evidence type="ECO:0000256" key="5">
    <source>
        <dbReference type="ARBA" id="ARBA00022692"/>
    </source>
</evidence>
<dbReference type="PANTHER" id="PTHR43337:SF1">
    <property type="entry name" value="XANTHINE_URACIL PERMEASE C887.17-RELATED"/>
    <property type="match status" value="1"/>
</dbReference>